<protein>
    <submittedName>
        <fullName evidence="6">(S)-benzoin forming benzil reductase</fullName>
        <ecNumber evidence="6">1.1.1.320</ecNumber>
    </submittedName>
</protein>
<dbReference type="InterPro" id="IPR036291">
    <property type="entry name" value="NAD(P)-bd_dom_sf"/>
</dbReference>
<evidence type="ECO:0000256" key="3">
    <source>
        <dbReference type="ARBA" id="ARBA00022490"/>
    </source>
</evidence>
<evidence type="ECO:0000313" key="7">
    <source>
        <dbReference type="Proteomes" id="UP001589836"/>
    </source>
</evidence>
<dbReference type="RefSeq" id="WP_377350958.1">
    <property type="nucleotide sequence ID" value="NZ_JBHLTP010000013.1"/>
</dbReference>
<keyword evidence="3" id="KW-0963">Cytoplasm</keyword>
<keyword evidence="5 6" id="KW-0560">Oxidoreductase</keyword>
<dbReference type="PANTHER" id="PTHR44085">
    <property type="entry name" value="SEPIAPTERIN REDUCTASE"/>
    <property type="match status" value="1"/>
</dbReference>
<dbReference type="PROSITE" id="PS00061">
    <property type="entry name" value="ADH_SHORT"/>
    <property type="match status" value="1"/>
</dbReference>
<dbReference type="EC" id="1.1.1.320" evidence="6"/>
<sequence length="250" mass="27382">MHYAVITGVSKGLGASIAEELMQKGIHIIGISRSINERLQEKADQHQVSYTHYSCDLSSVADLEEVFGAVAERLSQIEAQSVYVVNNAGVVEPIDRVGSLASQHVVQHVHVNYIAPMLITNLMYQQLATTPVTVVNITSGAAEKTIYGWSVYGSTKAALNHFTRTVAVEQGEGSKHVSIAFSPGVMDTDMQGDIRSSSKEAFQDVEKFQQMKQQGMLRDTTVVAQAVVRLLFQETISNGQVYHVNDLLDE</sequence>
<dbReference type="InterPro" id="IPR020904">
    <property type="entry name" value="Sc_DH/Rdtase_CS"/>
</dbReference>
<evidence type="ECO:0000256" key="4">
    <source>
        <dbReference type="ARBA" id="ARBA00022857"/>
    </source>
</evidence>
<evidence type="ECO:0000256" key="5">
    <source>
        <dbReference type="ARBA" id="ARBA00023002"/>
    </source>
</evidence>
<dbReference type="Pfam" id="PF00106">
    <property type="entry name" value="adh_short"/>
    <property type="match status" value="1"/>
</dbReference>
<dbReference type="PANTHER" id="PTHR44085:SF2">
    <property type="entry name" value="SEPIAPTERIN REDUCTASE"/>
    <property type="match status" value="1"/>
</dbReference>
<dbReference type="PRINTS" id="PR00081">
    <property type="entry name" value="GDHRDH"/>
</dbReference>
<name>A0ABV6LT42_9BACI</name>
<dbReference type="NCBIfam" id="NF005381">
    <property type="entry name" value="PRK06924.1"/>
    <property type="match status" value="1"/>
</dbReference>
<proteinExistence type="inferred from homology"/>
<organism evidence="6 7">
    <name type="scientific">Pontibacillus salicampi</name>
    <dbReference type="NCBI Taxonomy" id="1449801"/>
    <lineage>
        <taxon>Bacteria</taxon>
        <taxon>Bacillati</taxon>
        <taxon>Bacillota</taxon>
        <taxon>Bacilli</taxon>
        <taxon>Bacillales</taxon>
        <taxon>Bacillaceae</taxon>
        <taxon>Pontibacillus</taxon>
    </lineage>
</organism>
<evidence type="ECO:0000256" key="1">
    <source>
        <dbReference type="ARBA" id="ARBA00004496"/>
    </source>
</evidence>
<dbReference type="GO" id="GO:0016491">
    <property type="term" value="F:oxidoreductase activity"/>
    <property type="evidence" value="ECO:0007669"/>
    <property type="project" value="UniProtKB-KW"/>
</dbReference>
<keyword evidence="7" id="KW-1185">Reference proteome</keyword>
<keyword evidence="4" id="KW-0521">NADP</keyword>
<dbReference type="Proteomes" id="UP001589836">
    <property type="component" value="Unassembled WGS sequence"/>
</dbReference>
<reference evidence="6 7" key="1">
    <citation type="submission" date="2024-09" db="EMBL/GenBank/DDBJ databases">
        <authorList>
            <person name="Sun Q."/>
            <person name="Mori K."/>
        </authorList>
    </citation>
    <scope>NUCLEOTIDE SEQUENCE [LARGE SCALE GENOMIC DNA]</scope>
    <source>
        <strain evidence="6 7">NCAIM B.02529</strain>
    </source>
</reference>
<dbReference type="EMBL" id="JBHLTP010000013">
    <property type="protein sequence ID" value="MFC0525560.1"/>
    <property type="molecule type" value="Genomic_DNA"/>
</dbReference>
<comment type="subcellular location">
    <subcellularLocation>
        <location evidence="1">Cytoplasm</location>
    </subcellularLocation>
</comment>
<gene>
    <name evidence="6" type="ORF">ACFFGV_18405</name>
</gene>
<dbReference type="InterPro" id="IPR051721">
    <property type="entry name" value="Biopterin_syn/organic_redct"/>
</dbReference>
<accession>A0ABV6LT42</accession>
<evidence type="ECO:0000256" key="2">
    <source>
        <dbReference type="ARBA" id="ARBA00006484"/>
    </source>
</evidence>
<comment type="caution">
    <text evidence="6">The sequence shown here is derived from an EMBL/GenBank/DDBJ whole genome shotgun (WGS) entry which is preliminary data.</text>
</comment>
<dbReference type="InterPro" id="IPR002347">
    <property type="entry name" value="SDR_fam"/>
</dbReference>
<comment type="similarity">
    <text evidence="2">Belongs to the short-chain dehydrogenases/reductases (SDR) family.</text>
</comment>
<dbReference type="Gene3D" id="3.40.50.720">
    <property type="entry name" value="NAD(P)-binding Rossmann-like Domain"/>
    <property type="match status" value="1"/>
</dbReference>
<dbReference type="SUPFAM" id="SSF51735">
    <property type="entry name" value="NAD(P)-binding Rossmann-fold domains"/>
    <property type="match status" value="1"/>
</dbReference>
<evidence type="ECO:0000313" key="6">
    <source>
        <dbReference type="EMBL" id="MFC0525560.1"/>
    </source>
</evidence>